<dbReference type="GO" id="GO:0072583">
    <property type="term" value="P:clathrin-dependent endocytosis"/>
    <property type="evidence" value="ECO:0007669"/>
    <property type="project" value="TreeGrafter"/>
</dbReference>
<dbReference type="Gene3D" id="1.10.287.110">
    <property type="entry name" value="DnaJ domain"/>
    <property type="match status" value="1"/>
</dbReference>
<evidence type="ECO:0000313" key="3">
    <source>
        <dbReference type="Proteomes" id="UP000813462"/>
    </source>
</evidence>
<dbReference type="GO" id="GO:0072318">
    <property type="term" value="P:clathrin coat disassembly"/>
    <property type="evidence" value="ECO:0007669"/>
    <property type="project" value="TreeGrafter"/>
</dbReference>
<gene>
    <name evidence="2" type="ORF">FEM48_Zijuj06G0079000</name>
</gene>
<feature type="region of interest" description="Disordered" evidence="1">
    <location>
        <begin position="1"/>
        <end position="58"/>
    </location>
</feature>
<protein>
    <recommendedName>
        <fullName evidence="4">J domain-containing protein required for chloroplast accumulation response 1</fullName>
    </recommendedName>
</protein>
<feature type="compositionally biased region" description="Low complexity" evidence="1">
    <location>
        <begin position="496"/>
        <end position="506"/>
    </location>
</feature>
<feature type="region of interest" description="Disordered" evidence="1">
    <location>
        <begin position="147"/>
        <end position="185"/>
    </location>
</feature>
<dbReference type="SUPFAM" id="SSF46565">
    <property type="entry name" value="Chaperone J-domain"/>
    <property type="match status" value="1"/>
</dbReference>
<accession>A0A978V830</accession>
<dbReference type="EMBL" id="JAEACU010000006">
    <property type="protein sequence ID" value="KAH7524065.1"/>
    <property type="molecule type" value="Genomic_DNA"/>
</dbReference>
<dbReference type="GO" id="GO:0005737">
    <property type="term" value="C:cytoplasm"/>
    <property type="evidence" value="ECO:0007669"/>
    <property type="project" value="TreeGrafter"/>
</dbReference>
<feature type="region of interest" description="Disordered" evidence="1">
    <location>
        <begin position="496"/>
        <end position="519"/>
    </location>
</feature>
<feature type="compositionally biased region" description="Polar residues" evidence="1">
    <location>
        <begin position="20"/>
        <end position="35"/>
    </location>
</feature>
<dbReference type="GO" id="GO:0030276">
    <property type="term" value="F:clathrin binding"/>
    <property type="evidence" value="ECO:0007669"/>
    <property type="project" value="TreeGrafter"/>
</dbReference>
<evidence type="ECO:0000256" key="1">
    <source>
        <dbReference type="SAM" id="MobiDB-lite"/>
    </source>
</evidence>
<organism evidence="2 3">
    <name type="scientific">Ziziphus jujuba var. spinosa</name>
    <dbReference type="NCBI Taxonomy" id="714518"/>
    <lineage>
        <taxon>Eukaryota</taxon>
        <taxon>Viridiplantae</taxon>
        <taxon>Streptophyta</taxon>
        <taxon>Embryophyta</taxon>
        <taxon>Tracheophyta</taxon>
        <taxon>Spermatophyta</taxon>
        <taxon>Magnoliopsida</taxon>
        <taxon>eudicotyledons</taxon>
        <taxon>Gunneridae</taxon>
        <taxon>Pentapetalae</taxon>
        <taxon>rosids</taxon>
        <taxon>fabids</taxon>
        <taxon>Rosales</taxon>
        <taxon>Rhamnaceae</taxon>
        <taxon>Paliureae</taxon>
        <taxon>Ziziphus</taxon>
    </lineage>
</organism>
<name>A0A978V830_ZIZJJ</name>
<dbReference type="AlphaFoldDB" id="A0A978V830"/>
<dbReference type="Proteomes" id="UP000813462">
    <property type="component" value="Unassembled WGS sequence"/>
</dbReference>
<dbReference type="InterPro" id="IPR036869">
    <property type="entry name" value="J_dom_sf"/>
</dbReference>
<comment type="caution">
    <text evidence="2">The sequence shown here is derived from an EMBL/GenBank/DDBJ whole genome shotgun (WGS) entry which is preliminary data.</text>
</comment>
<evidence type="ECO:0008006" key="4">
    <source>
        <dbReference type="Google" id="ProtNLM"/>
    </source>
</evidence>
<dbReference type="FunFam" id="1.10.287.110:FF:000043">
    <property type="entry name" value="J-domain protein required for chloroplast accumulation response 1"/>
    <property type="match status" value="1"/>
</dbReference>
<dbReference type="PANTHER" id="PTHR23172:SF64">
    <property type="entry name" value="J DOMAIN-CONTAINING PROTEIN REQUIRED FOR CHLOROPLAST ACCUMULATION RESPONSE 1"/>
    <property type="match status" value="1"/>
</dbReference>
<proteinExistence type="predicted"/>
<feature type="region of interest" description="Disordered" evidence="1">
    <location>
        <begin position="100"/>
        <end position="133"/>
    </location>
</feature>
<reference evidence="2" key="1">
    <citation type="journal article" date="2021" name="Front. Plant Sci.">
        <title>Chromosome-Scale Genome Assembly for Chinese Sour Jujube and Insights Into Its Genome Evolution and Domestication Signature.</title>
        <authorList>
            <person name="Shen L.-Y."/>
            <person name="Luo H."/>
            <person name="Wang X.-L."/>
            <person name="Wang X.-M."/>
            <person name="Qiu X.-J."/>
            <person name="Liu H."/>
            <person name="Zhou S.-S."/>
            <person name="Jia K.-H."/>
            <person name="Nie S."/>
            <person name="Bao Y.-T."/>
            <person name="Zhang R.-G."/>
            <person name="Yun Q.-Z."/>
            <person name="Chai Y.-H."/>
            <person name="Lu J.-Y."/>
            <person name="Li Y."/>
            <person name="Zhao S.-W."/>
            <person name="Mao J.-F."/>
            <person name="Jia S.-G."/>
            <person name="Mao Y.-M."/>
        </authorList>
    </citation>
    <scope>NUCLEOTIDE SEQUENCE</scope>
    <source>
        <strain evidence="2">AT0</strain>
        <tissue evidence="2">Leaf</tissue>
    </source>
</reference>
<evidence type="ECO:0000313" key="2">
    <source>
        <dbReference type="EMBL" id="KAH7524065.1"/>
    </source>
</evidence>
<dbReference type="GO" id="GO:0031982">
    <property type="term" value="C:vesicle"/>
    <property type="evidence" value="ECO:0007669"/>
    <property type="project" value="TreeGrafter"/>
</dbReference>
<feature type="compositionally biased region" description="Polar residues" evidence="1">
    <location>
        <begin position="556"/>
        <end position="568"/>
    </location>
</feature>
<sequence length="766" mass="84644">MGMTKLKSFSQREGALLGYSPQQSSLGSTPRSPYRNSDVDFDDVFGGPPRRSSMPEIRQSFSAVNGDHEAWSGLSENPVFGSSPSRRRYPSHDFFDDIFRGDESVTSTPRKQEREPGSWVLSPAHPLPPKAEPFASSSIFPQFSLTPKLSRGMGLPTFGSSSRSLNKSKDGASNGIPSPGIAPSRFSSQAIHGIEDMKNDTRLPYGQSLLSQELSLSNKEFLNLSESDKIDAKGNSEKESESKEDSTGSRFHFSIYKWASKGAPWEIPIRGGNNSRLKERVKTEQLSRSNGIVDDESMARGSSKPAVHDASSNDLLFLDAKSSRFEHCKPENDLHLIELSLDEEIKCQSSEEALGSERLSSLQSAVKGDPCYNILCDTNEHMKSSSTLERGLHGKIEKKIYVSTEDAQKTKLKPLHSLFSDDDFEQGKLCSRLQFWGSCTSSKAGLIFFYAGSDEVAKIGIKEESIAQNTENSSAVVDDGETVKKQDGKGTSFVSSVVNKSSLQSSPMKSKENQGRTKVKGKVKEFVKFFNQETSPKTKVGFRYQRQNSKQKEKSTSVGGNEESTSNIKTDEKRQTTDVNNKLPDASIMKDEELKRSAKGHASVKTASYIFNKTFGIDSSASNTGSSPHDSKAAVGETDESFHGNFQIKELPLGENELPRASNNDEEIRAIDAKIRQWKKGKEGNIRSLLSTLQFVLWAESGWKPVPLVDIIEGNSVKRAYQRALLCLHPDKLQQKGAASHQKYMAEKVFDCLQEAWDYFNSLGSV</sequence>
<dbReference type="PANTHER" id="PTHR23172">
    <property type="entry name" value="AUXILIN/CYCLIN G-ASSOCIATED KINASE-RELATED"/>
    <property type="match status" value="1"/>
</dbReference>
<feature type="region of interest" description="Disordered" evidence="1">
    <location>
        <begin position="538"/>
        <end position="599"/>
    </location>
</feature>